<feature type="domain" description="ER-bound oxygenase mpaB/mpaB'/Rubber oxygenase catalytic" evidence="2">
    <location>
        <begin position="28"/>
        <end position="156"/>
    </location>
</feature>
<keyword evidence="1" id="KW-0472">Membrane</keyword>
<protein>
    <recommendedName>
        <fullName evidence="2">ER-bound oxygenase mpaB/mpaB'/Rubber oxygenase catalytic domain-containing protein</fullName>
    </recommendedName>
</protein>
<accession>A0AA43U127</accession>
<proteinExistence type="predicted"/>
<feature type="transmembrane region" description="Helical" evidence="1">
    <location>
        <begin position="261"/>
        <end position="280"/>
    </location>
</feature>
<comment type="caution">
    <text evidence="3">The sequence shown here is derived from an EMBL/GenBank/DDBJ whole genome shotgun (WGS) entry which is preliminary data.</text>
</comment>
<evidence type="ECO:0000259" key="2">
    <source>
        <dbReference type="Pfam" id="PF09995"/>
    </source>
</evidence>
<dbReference type="PANTHER" id="PTHR37539">
    <property type="entry name" value="SECRETED PROTEIN-RELATED"/>
    <property type="match status" value="1"/>
</dbReference>
<keyword evidence="4" id="KW-1185">Reference proteome</keyword>
<keyword evidence="1" id="KW-0812">Transmembrane</keyword>
<gene>
    <name evidence="3" type="ORF">OHK93_003228</name>
</gene>
<feature type="transmembrane region" description="Helical" evidence="1">
    <location>
        <begin position="159"/>
        <end position="179"/>
    </location>
</feature>
<dbReference type="PANTHER" id="PTHR37539:SF1">
    <property type="entry name" value="ER-BOUND OXYGENASE MPAB_MPAB'_RUBBER OXYGENASE CATALYTIC DOMAIN-CONTAINING PROTEIN"/>
    <property type="match status" value="1"/>
</dbReference>
<evidence type="ECO:0000313" key="3">
    <source>
        <dbReference type="EMBL" id="MDI1492017.1"/>
    </source>
</evidence>
<sequence>MVASGGGYKELIQESLSTEQRPTYYDVERWGIPINDLDSIATIITFSSTLIWLGLPRQGIWMREQEIEDYIALWRYVAYLTGTPTDPFENPQKAKAWMEILMLNEIRPTLTSQALAENVLSSLQGQPPTFASKAFLQANVRWLNGNELADAMAIGRPSLYYWALMAGQCIFLMAVIYLYRSIPYLDRRKNQVSQRQSMQVKQTNVMKALRKIFWQVIVESKAGLGQPAMFEFKYVPEYSKITKSEAAVDSRRNMSPVEKRNWRVFVISCCVVGMLTFGSISDTKVKNAKYISEQRPNYAL</sequence>
<keyword evidence="1" id="KW-1133">Transmembrane helix</keyword>
<dbReference type="InterPro" id="IPR037473">
    <property type="entry name" value="Lcp-like"/>
</dbReference>
<evidence type="ECO:0000313" key="4">
    <source>
        <dbReference type="Proteomes" id="UP001161017"/>
    </source>
</evidence>
<organism evidence="3 4">
    <name type="scientific">Ramalina farinacea</name>
    <dbReference type="NCBI Taxonomy" id="258253"/>
    <lineage>
        <taxon>Eukaryota</taxon>
        <taxon>Fungi</taxon>
        <taxon>Dikarya</taxon>
        <taxon>Ascomycota</taxon>
        <taxon>Pezizomycotina</taxon>
        <taxon>Lecanoromycetes</taxon>
        <taxon>OSLEUM clade</taxon>
        <taxon>Lecanoromycetidae</taxon>
        <taxon>Lecanorales</taxon>
        <taxon>Lecanorineae</taxon>
        <taxon>Ramalinaceae</taxon>
        <taxon>Ramalina</taxon>
    </lineage>
</organism>
<reference evidence="3" key="1">
    <citation type="journal article" date="2023" name="Genome Biol. Evol.">
        <title>First Whole Genome Sequence and Flow Cytometry Genome Size Data for the Lichen-Forming Fungus Ramalina farinacea (Ascomycota).</title>
        <authorList>
            <person name="Llewellyn T."/>
            <person name="Mian S."/>
            <person name="Hill R."/>
            <person name="Leitch I.J."/>
            <person name="Gaya E."/>
        </authorList>
    </citation>
    <scope>NUCLEOTIDE SEQUENCE</scope>
    <source>
        <strain evidence="3">LIQ254RAFAR</strain>
    </source>
</reference>
<dbReference type="Pfam" id="PF09995">
    <property type="entry name" value="MPAB_Lcp_cat"/>
    <property type="match status" value="1"/>
</dbReference>
<dbReference type="Proteomes" id="UP001161017">
    <property type="component" value="Unassembled WGS sequence"/>
</dbReference>
<dbReference type="InterPro" id="IPR018713">
    <property type="entry name" value="MPAB/Lcp_cat_dom"/>
</dbReference>
<name>A0AA43U127_9LECA</name>
<dbReference type="GO" id="GO:0016491">
    <property type="term" value="F:oxidoreductase activity"/>
    <property type="evidence" value="ECO:0007669"/>
    <property type="project" value="InterPro"/>
</dbReference>
<evidence type="ECO:0000256" key="1">
    <source>
        <dbReference type="SAM" id="Phobius"/>
    </source>
</evidence>
<dbReference type="EMBL" id="JAPUFD010000016">
    <property type="protein sequence ID" value="MDI1492017.1"/>
    <property type="molecule type" value="Genomic_DNA"/>
</dbReference>
<dbReference type="AlphaFoldDB" id="A0AA43U127"/>